<dbReference type="GO" id="GO:0020037">
    <property type="term" value="F:heme binding"/>
    <property type="evidence" value="ECO:0007669"/>
    <property type="project" value="InterPro"/>
</dbReference>
<evidence type="ECO:0000256" key="6">
    <source>
        <dbReference type="ARBA" id="ARBA00023033"/>
    </source>
</evidence>
<dbReference type="GO" id="GO:0004497">
    <property type="term" value="F:monooxygenase activity"/>
    <property type="evidence" value="ECO:0007669"/>
    <property type="project" value="UniProtKB-KW"/>
</dbReference>
<comment type="similarity">
    <text evidence="1 7">Belongs to the cytochrome P450 family.</text>
</comment>
<dbReference type="PROSITE" id="PS00086">
    <property type="entry name" value="CYTOCHROME_P450"/>
    <property type="match status" value="1"/>
</dbReference>
<dbReference type="FunFam" id="1.10.630.10:FF:000018">
    <property type="entry name" value="Cytochrome P450 monooxygenase"/>
    <property type="match status" value="1"/>
</dbReference>
<dbReference type="SUPFAM" id="SSF48264">
    <property type="entry name" value="Cytochrome P450"/>
    <property type="match status" value="1"/>
</dbReference>
<dbReference type="Pfam" id="PF00067">
    <property type="entry name" value="p450"/>
    <property type="match status" value="1"/>
</dbReference>
<evidence type="ECO:0000313" key="8">
    <source>
        <dbReference type="EMBL" id="RGD57254.1"/>
    </source>
</evidence>
<evidence type="ECO:0000256" key="2">
    <source>
        <dbReference type="ARBA" id="ARBA00022617"/>
    </source>
</evidence>
<dbReference type="InterPro" id="IPR017972">
    <property type="entry name" value="Cyt_P450_CS"/>
</dbReference>
<keyword evidence="5 7" id="KW-0408">Iron</keyword>
<evidence type="ECO:0000256" key="4">
    <source>
        <dbReference type="ARBA" id="ARBA00023002"/>
    </source>
</evidence>
<dbReference type="AlphaFoldDB" id="A0A372ZNY3"/>
<proteinExistence type="inferred from homology"/>
<evidence type="ECO:0000256" key="5">
    <source>
        <dbReference type="ARBA" id="ARBA00023004"/>
    </source>
</evidence>
<dbReference type="Proteomes" id="UP000263377">
    <property type="component" value="Unassembled WGS sequence"/>
</dbReference>
<dbReference type="Gene3D" id="1.10.630.10">
    <property type="entry name" value="Cytochrome P450"/>
    <property type="match status" value="1"/>
</dbReference>
<dbReference type="InterPro" id="IPR036396">
    <property type="entry name" value="Cyt_P450_sf"/>
</dbReference>
<dbReference type="PANTHER" id="PTHR46696">
    <property type="entry name" value="P450, PUTATIVE (EUROFUNG)-RELATED"/>
    <property type="match status" value="1"/>
</dbReference>
<dbReference type="PRINTS" id="PR00385">
    <property type="entry name" value="P450"/>
</dbReference>
<dbReference type="PANTHER" id="PTHR46696:SF6">
    <property type="entry name" value="P450, PUTATIVE (EUROFUNG)-RELATED"/>
    <property type="match status" value="1"/>
</dbReference>
<keyword evidence="6 7" id="KW-0503">Monooxygenase</keyword>
<keyword evidence="3 7" id="KW-0479">Metal-binding</keyword>
<reference evidence="8 9" key="1">
    <citation type="submission" date="2018-08" db="EMBL/GenBank/DDBJ databases">
        <title>Diversity &amp; Physiological Properties of Lignin-Decomposing Actinobacteria from Soil.</title>
        <authorList>
            <person name="Roh S.G."/>
            <person name="Kim S.B."/>
        </authorList>
    </citation>
    <scope>NUCLEOTIDE SEQUENCE [LARGE SCALE GENOMIC DNA]</scope>
    <source>
        <strain evidence="8 9">MMS17-GH009</strain>
    </source>
</reference>
<comment type="caution">
    <text evidence="8">The sequence shown here is derived from an EMBL/GenBank/DDBJ whole genome shotgun (WGS) entry which is preliminary data.</text>
</comment>
<protein>
    <submittedName>
        <fullName evidence="8">Cytochrome P450</fullName>
    </submittedName>
</protein>
<sequence length="394" mass="43024">MSEQDVPPISIFYRRDGFDPGPALGEAQRGDPARRVRDFWLHRVGEYRLVTRHADVRRVLADQETFAMYDPERAPVLPNELLNMDPPEHTRLRHVLTPEFTGKRIRSLEPMIRALVGELLDAMEARGPAADLMDAFALPLPLGVICAMLGVPDPDQGDFHRWSRTTLDLGLPMEERLAAGRESHAYVASLVAEKRRSPDDGMIGMLVREHGGAVSDSELVGVCELLLLAGHVTVSNTIGLGVLALLSHPEQADRLRDAPEGDPVVDAAVEELLRYLSVSSTALARTARCDTEIGGVPVKAGEQVVCQLPVANRDPALGAGMDRLDIGREPVSHLTFGHGPHHCLGAPLARAELRIALPALLRRLPGLALACPVEEVPYRVNNEVYGLHALPVTW</sequence>
<evidence type="ECO:0000313" key="9">
    <source>
        <dbReference type="Proteomes" id="UP000263377"/>
    </source>
</evidence>
<dbReference type="GO" id="GO:0016705">
    <property type="term" value="F:oxidoreductase activity, acting on paired donors, with incorporation or reduction of molecular oxygen"/>
    <property type="evidence" value="ECO:0007669"/>
    <property type="project" value="InterPro"/>
</dbReference>
<dbReference type="InterPro" id="IPR002397">
    <property type="entry name" value="Cyt_P450_B"/>
</dbReference>
<dbReference type="CDD" id="cd11030">
    <property type="entry name" value="CYP105-like"/>
    <property type="match status" value="1"/>
</dbReference>
<keyword evidence="2 7" id="KW-0349">Heme</keyword>
<gene>
    <name evidence="8" type="ORF">DR950_05095</name>
</gene>
<dbReference type="InterPro" id="IPR001128">
    <property type="entry name" value="Cyt_P450"/>
</dbReference>
<keyword evidence="4 7" id="KW-0560">Oxidoreductase</keyword>
<keyword evidence="9" id="KW-1185">Reference proteome</keyword>
<accession>A0A372ZNY3</accession>
<dbReference type="GO" id="GO:0005506">
    <property type="term" value="F:iron ion binding"/>
    <property type="evidence" value="ECO:0007669"/>
    <property type="project" value="InterPro"/>
</dbReference>
<dbReference type="EMBL" id="QVIG01000001">
    <property type="protein sequence ID" value="RGD57254.1"/>
    <property type="molecule type" value="Genomic_DNA"/>
</dbReference>
<evidence type="ECO:0000256" key="7">
    <source>
        <dbReference type="RuleBase" id="RU000461"/>
    </source>
</evidence>
<evidence type="ECO:0000256" key="3">
    <source>
        <dbReference type="ARBA" id="ARBA00022723"/>
    </source>
</evidence>
<dbReference type="RefSeq" id="WP_117486069.1">
    <property type="nucleotide sequence ID" value="NZ_QVIG01000001.1"/>
</dbReference>
<name>A0A372ZNY3_9ACTN</name>
<dbReference type="PRINTS" id="PR00359">
    <property type="entry name" value="BP450"/>
</dbReference>
<evidence type="ECO:0000256" key="1">
    <source>
        <dbReference type="ARBA" id="ARBA00010617"/>
    </source>
</evidence>
<organism evidence="8 9">
    <name type="scientific">Kitasatospora xanthocidica</name>
    <dbReference type="NCBI Taxonomy" id="83382"/>
    <lineage>
        <taxon>Bacteria</taxon>
        <taxon>Bacillati</taxon>
        <taxon>Actinomycetota</taxon>
        <taxon>Actinomycetes</taxon>
        <taxon>Kitasatosporales</taxon>
        <taxon>Streptomycetaceae</taxon>
        <taxon>Kitasatospora</taxon>
    </lineage>
</organism>